<dbReference type="Proteomes" id="UP000076503">
    <property type="component" value="Unassembled WGS sequence"/>
</dbReference>
<reference evidence="1 2" key="1">
    <citation type="submission" date="2013-07" db="EMBL/GenBank/DDBJ databases">
        <title>Comparative Genomic and Metabolomic Analysis of Twelve Strains of Pseudoalteromonas luteoviolacea.</title>
        <authorList>
            <person name="Vynne N.G."/>
            <person name="Mansson M."/>
            <person name="Gram L."/>
        </authorList>
    </citation>
    <scope>NUCLEOTIDE SEQUENCE [LARGE SCALE GENOMIC DNA]</scope>
    <source>
        <strain evidence="1 2">H33</strain>
    </source>
</reference>
<evidence type="ECO:0000313" key="2">
    <source>
        <dbReference type="Proteomes" id="UP000076503"/>
    </source>
</evidence>
<sequence>MLIVVSKLVLADLFVTRIHTWYKQKRASKAGPKSRIQLAYASFPVKLN</sequence>
<evidence type="ECO:0000313" key="1">
    <source>
        <dbReference type="EMBL" id="KZN49451.1"/>
    </source>
</evidence>
<accession>A0A167DW78</accession>
<comment type="caution">
    <text evidence="1">The sequence shown here is derived from an EMBL/GenBank/DDBJ whole genome shotgun (WGS) entry which is preliminary data.</text>
</comment>
<gene>
    <name evidence="1" type="ORF">N476_19395</name>
</gene>
<dbReference type="AlphaFoldDB" id="A0A167DW78"/>
<protein>
    <submittedName>
        <fullName evidence="1">Uncharacterized protein</fullName>
    </submittedName>
</protein>
<organism evidence="1 2">
    <name type="scientific">Pseudoalteromonas luteoviolacea H33</name>
    <dbReference type="NCBI Taxonomy" id="1365251"/>
    <lineage>
        <taxon>Bacteria</taxon>
        <taxon>Pseudomonadati</taxon>
        <taxon>Pseudomonadota</taxon>
        <taxon>Gammaproteobacteria</taxon>
        <taxon>Alteromonadales</taxon>
        <taxon>Pseudoalteromonadaceae</taxon>
        <taxon>Pseudoalteromonas</taxon>
    </lineage>
</organism>
<name>A0A167DW78_9GAMM</name>
<proteinExistence type="predicted"/>
<dbReference type="EMBL" id="AUXZ01000081">
    <property type="protein sequence ID" value="KZN49451.1"/>
    <property type="molecule type" value="Genomic_DNA"/>
</dbReference>